<keyword evidence="1" id="KW-0175">Coiled coil</keyword>
<dbReference type="AlphaFoldDB" id="A0A2V3ZUA7"/>
<proteinExistence type="predicted"/>
<dbReference type="OrthoDB" id="1122253at2"/>
<name>A0A2V3ZUA7_9BACT</name>
<feature type="coiled-coil region" evidence="1">
    <location>
        <begin position="71"/>
        <end position="117"/>
    </location>
</feature>
<evidence type="ECO:0000256" key="1">
    <source>
        <dbReference type="SAM" id="Coils"/>
    </source>
</evidence>
<organism evidence="2 3">
    <name type="scientific">Marinifilum breve</name>
    <dbReference type="NCBI Taxonomy" id="2184082"/>
    <lineage>
        <taxon>Bacteria</taxon>
        <taxon>Pseudomonadati</taxon>
        <taxon>Bacteroidota</taxon>
        <taxon>Bacteroidia</taxon>
        <taxon>Marinilabiliales</taxon>
        <taxon>Marinifilaceae</taxon>
    </lineage>
</organism>
<comment type="caution">
    <text evidence="2">The sequence shown here is derived from an EMBL/GenBank/DDBJ whole genome shotgun (WGS) entry which is preliminary data.</text>
</comment>
<gene>
    <name evidence="2" type="ORF">DF185_16875</name>
</gene>
<keyword evidence="3" id="KW-1185">Reference proteome</keyword>
<accession>A0A2V3ZUA7</accession>
<evidence type="ECO:0000313" key="3">
    <source>
        <dbReference type="Proteomes" id="UP000248079"/>
    </source>
</evidence>
<dbReference type="RefSeq" id="WP_110361936.1">
    <property type="nucleotide sequence ID" value="NZ_QFLI01000008.1"/>
</dbReference>
<reference evidence="2 3" key="1">
    <citation type="submission" date="2018-05" db="EMBL/GenBank/DDBJ databases">
        <title>Marinifilum breve JC075T sp. nov., a marine bacterium isolated from Yongle Blue Hole in the South China Sea.</title>
        <authorList>
            <person name="Fu T."/>
        </authorList>
    </citation>
    <scope>NUCLEOTIDE SEQUENCE [LARGE SCALE GENOMIC DNA]</scope>
    <source>
        <strain evidence="2 3">JC075</strain>
    </source>
</reference>
<sequence length="123" mass="14542">MSKFKARVPIDIQKKIRKYLSDKRLPVSFLARDLHISSISLHQQLHRNTMQVDRLWSICKALKWNIFQEIADRLEKEIHGEQAKAKDIEHQDVKEEVSQLKKTIELLENENKTLKEVITLLKS</sequence>
<dbReference type="EMBL" id="QFLI01000008">
    <property type="protein sequence ID" value="PXX98005.1"/>
    <property type="molecule type" value="Genomic_DNA"/>
</dbReference>
<dbReference type="Proteomes" id="UP000248079">
    <property type="component" value="Unassembled WGS sequence"/>
</dbReference>
<protein>
    <submittedName>
        <fullName evidence="2">Uncharacterized protein</fullName>
    </submittedName>
</protein>
<evidence type="ECO:0000313" key="2">
    <source>
        <dbReference type="EMBL" id="PXX98005.1"/>
    </source>
</evidence>